<reference evidence="2 3" key="1">
    <citation type="submission" date="2020-11" db="EMBL/GenBank/DDBJ databases">
        <title>Draft Genome Sequence and Secondary Metabolite Biosynthetic Potential of the Lysobacter niastensis Type strain DSM 18481.</title>
        <authorList>
            <person name="Turrini P."/>
            <person name="Artuso I."/>
            <person name="Tescari M."/>
            <person name="Lugli G.A."/>
            <person name="Frangipani E."/>
            <person name="Ventura M."/>
            <person name="Visca P."/>
        </authorList>
    </citation>
    <scope>NUCLEOTIDE SEQUENCE [LARGE SCALE GENOMIC DNA]</scope>
    <source>
        <strain evidence="2 3">DSM 18481</strain>
    </source>
</reference>
<gene>
    <name evidence="2" type="ORF">IU514_01100</name>
</gene>
<feature type="region of interest" description="Disordered" evidence="1">
    <location>
        <begin position="1"/>
        <end position="21"/>
    </location>
</feature>
<accession>A0ABS0B2A1</accession>
<evidence type="ECO:0000256" key="1">
    <source>
        <dbReference type="SAM" id="MobiDB-lite"/>
    </source>
</evidence>
<dbReference type="Proteomes" id="UP001429984">
    <property type="component" value="Unassembled WGS sequence"/>
</dbReference>
<organism evidence="2 3">
    <name type="scientific">Lysobacter niastensis</name>
    <dbReference type="NCBI Taxonomy" id="380629"/>
    <lineage>
        <taxon>Bacteria</taxon>
        <taxon>Pseudomonadati</taxon>
        <taxon>Pseudomonadota</taxon>
        <taxon>Gammaproteobacteria</taxon>
        <taxon>Lysobacterales</taxon>
        <taxon>Lysobacteraceae</taxon>
        <taxon>Lysobacter</taxon>
    </lineage>
</organism>
<sequence length="191" mass="20973">MSMATTAVANDPPAEPRRRTNDNVLMMYTPQDDEGFITRGDLASLGCPVERMSGTYADVPMSGERAYRFDSSKGCTIDLLTTITEIRYAKKDAAALWQDVDEYAARRAKKCKSTPEVREVSTGEKARLTIFPGDKDKCGFTYVVQDRGYLYELVSFGSGFVLTPELEKIVAGKLDALASGQALGPYDRAAK</sequence>
<evidence type="ECO:0000313" key="2">
    <source>
        <dbReference type="EMBL" id="MBF6022615.1"/>
    </source>
</evidence>
<dbReference type="RefSeq" id="WP_194929221.1">
    <property type="nucleotide sequence ID" value="NZ_JADLZT010000001.1"/>
</dbReference>
<evidence type="ECO:0008006" key="4">
    <source>
        <dbReference type="Google" id="ProtNLM"/>
    </source>
</evidence>
<protein>
    <recommendedName>
        <fullName evidence="4">DUF1795 domain-containing protein</fullName>
    </recommendedName>
</protein>
<name>A0ABS0B2A1_9GAMM</name>
<keyword evidence="3" id="KW-1185">Reference proteome</keyword>
<proteinExistence type="predicted"/>
<evidence type="ECO:0000313" key="3">
    <source>
        <dbReference type="Proteomes" id="UP001429984"/>
    </source>
</evidence>
<comment type="caution">
    <text evidence="2">The sequence shown here is derived from an EMBL/GenBank/DDBJ whole genome shotgun (WGS) entry which is preliminary data.</text>
</comment>
<dbReference type="EMBL" id="JADLZT010000001">
    <property type="protein sequence ID" value="MBF6022615.1"/>
    <property type="molecule type" value="Genomic_DNA"/>
</dbReference>